<feature type="domain" description="Interferon-related developmental regulator C-terminal" evidence="4">
    <location>
        <begin position="440"/>
        <end position="489"/>
    </location>
</feature>
<evidence type="ECO:0000313" key="7">
    <source>
        <dbReference type="Proteomes" id="UP000030665"/>
    </source>
</evidence>
<reference evidence="6" key="1">
    <citation type="submission" date="2014-01" db="EMBL/GenBank/DDBJ databases">
        <authorList>
            <person name="Aslett M."/>
        </authorList>
    </citation>
    <scope>NUCLEOTIDE SEQUENCE</scope>
</reference>
<proteinExistence type="inferred from homology"/>
<comment type="similarity">
    <text evidence="1">Belongs to the IFRD family.</text>
</comment>
<dbReference type="EMBL" id="HG805910">
    <property type="protein sequence ID" value="CDW54671.1"/>
    <property type="molecule type" value="Genomic_DNA"/>
</dbReference>
<dbReference type="Proteomes" id="UP000030665">
    <property type="component" value="Unassembled WGS sequence"/>
</dbReference>
<dbReference type="PANTHER" id="PTHR12354">
    <property type="entry name" value="INTERFERON-RELATED DEVELOPMENTAL REGULATOR"/>
    <property type="match status" value="1"/>
</dbReference>
<dbReference type="InterPro" id="IPR007701">
    <property type="entry name" value="Interferon-rel_develop_reg_N"/>
</dbReference>
<feature type="domain" description="Interferon-related developmental regulator N-terminal" evidence="5">
    <location>
        <begin position="50"/>
        <end position="194"/>
    </location>
</feature>
<dbReference type="InterPro" id="IPR039777">
    <property type="entry name" value="IFRD"/>
</dbReference>
<evidence type="ECO:0000256" key="2">
    <source>
        <dbReference type="SAM" id="MobiDB-lite"/>
    </source>
</evidence>
<protein>
    <submittedName>
        <fullName evidence="6">IFRD C and IFRD domain containing protein</fullName>
    </submittedName>
</protein>
<organism evidence="6 7">
    <name type="scientific">Trichuris trichiura</name>
    <name type="common">Whipworm</name>
    <name type="synonym">Trichocephalus trichiurus</name>
    <dbReference type="NCBI Taxonomy" id="36087"/>
    <lineage>
        <taxon>Eukaryota</taxon>
        <taxon>Metazoa</taxon>
        <taxon>Ecdysozoa</taxon>
        <taxon>Nematoda</taxon>
        <taxon>Enoplea</taxon>
        <taxon>Dorylaimia</taxon>
        <taxon>Trichinellida</taxon>
        <taxon>Trichuridae</taxon>
        <taxon>Trichuris</taxon>
    </lineage>
</organism>
<evidence type="ECO:0000259" key="5">
    <source>
        <dbReference type="Pfam" id="PF05004"/>
    </source>
</evidence>
<dbReference type="SUPFAM" id="SSF48371">
    <property type="entry name" value="ARM repeat"/>
    <property type="match status" value="1"/>
</dbReference>
<dbReference type="STRING" id="36087.A0A077Z3T3"/>
<evidence type="ECO:0000313" key="6">
    <source>
        <dbReference type="EMBL" id="CDW54671.1"/>
    </source>
</evidence>
<dbReference type="Pfam" id="PF04836">
    <property type="entry name" value="IFRD_C"/>
    <property type="match status" value="1"/>
</dbReference>
<feature type="region of interest" description="Disordered" evidence="2">
    <location>
        <begin position="464"/>
        <end position="493"/>
    </location>
</feature>
<keyword evidence="3" id="KW-0732">Signal</keyword>
<dbReference type="Pfam" id="PF05004">
    <property type="entry name" value="IFRD"/>
    <property type="match status" value="2"/>
</dbReference>
<evidence type="ECO:0000256" key="1">
    <source>
        <dbReference type="ARBA" id="ARBA00008828"/>
    </source>
</evidence>
<dbReference type="AlphaFoldDB" id="A0A077Z3T3"/>
<feature type="compositionally biased region" description="Basic and acidic residues" evidence="2">
    <location>
        <begin position="483"/>
        <end position="493"/>
    </location>
</feature>
<feature type="chain" id="PRO_5001728317" evidence="3">
    <location>
        <begin position="30"/>
        <end position="493"/>
    </location>
</feature>
<dbReference type="OrthoDB" id="686784at2759"/>
<gene>
    <name evidence="6" type="ORF">TTRE_0000294101</name>
</gene>
<dbReference type="InterPro" id="IPR016024">
    <property type="entry name" value="ARM-type_fold"/>
</dbReference>
<name>A0A077Z3T3_TRITR</name>
<feature type="region of interest" description="Disordered" evidence="2">
    <location>
        <begin position="31"/>
        <end position="50"/>
    </location>
</feature>
<dbReference type="PANTHER" id="PTHR12354:SF1">
    <property type="entry name" value="INTERFERON-RELATED DEVELOPMENTAL REGULATOR 1"/>
    <property type="match status" value="1"/>
</dbReference>
<reference evidence="6" key="2">
    <citation type="submission" date="2014-03" db="EMBL/GenBank/DDBJ databases">
        <title>The whipworm genome and dual-species transcriptomics of an intimate host-pathogen interaction.</title>
        <authorList>
            <person name="Foth B.J."/>
            <person name="Tsai I.J."/>
            <person name="Reid A.J."/>
            <person name="Bancroft A.J."/>
            <person name="Nichol S."/>
            <person name="Tracey A."/>
            <person name="Holroyd N."/>
            <person name="Cotton J.A."/>
            <person name="Stanley E.J."/>
            <person name="Zarowiecki M."/>
            <person name="Liu J.Z."/>
            <person name="Huckvale T."/>
            <person name="Cooper P.J."/>
            <person name="Grencis R.K."/>
            <person name="Berriman M."/>
        </authorList>
    </citation>
    <scope>NUCLEOTIDE SEQUENCE [LARGE SCALE GENOMIC DNA]</scope>
</reference>
<dbReference type="InterPro" id="IPR006921">
    <property type="entry name" value="Interferon-rel_develop_reg_C"/>
</dbReference>
<evidence type="ECO:0000259" key="4">
    <source>
        <dbReference type="Pfam" id="PF04836"/>
    </source>
</evidence>
<accession>A0A077Z3T3</accession>
<feature type="domain" description="Interferon-related developmental regulator N-terminal" evidence="5">
    <location>
        <begin position="245"/>
        <end position="394"/>
    </location>
</feature>
<evidence type="ECO:0000256" key="3">
    <source>
        <dbReference type="SAM" id="SignalP"/>
    </source>
</evidence>
<keyword evidence="7" id="KW-1185">Reference proteome</keyword>
<sequence length="493" mass="56166">MLPWERGNIFQSFFYIIVLLAERAFYANRAKRDDDSDPDSDATPSEVSYQSVDIDRESATSDVATSDQETLEDKLRHCFDNMSDRNAATRVAALSAANICLCRQYIPDVLSAWQLTFLDSLEHSWRKNNCEEIDLVLRLLALFVLQIGTFGPEAISRLTNTMKAVVMDSSQSMQLRCRCATSLGICAFGSLEEPEVNTHLFSFQVNPYFNATFFECLFSSTAAFIDRVALRSERFKCLFQFLLKEIYSIAETLRSVWAHTKVGSSSDAKLFCAALCSWALVSTNFSRRYLEEAIPKYSFAVLKFQRYIGVRFSNVTKLCAFFGSPSLDVRIRAGETLALLYELAKDIYGVPYEPPNNATTLVTLQQMSMESTKHIARKERRDQRATFRDIHAAIKDGTFPNFQVKFGSEILTIDSWSLKLHYDMFCGVFAGGINTHLKNNVIIRDALMLGPPVDLTEIRKIPKTQRKAMNEMASKSRKLERRRNRDERTAQLF</sequence>
<feature type="signal peptide" evidence="3">
    <location>
        <begin position="1"/>
        <end position="29"/>
    </location>
</feature>